<dbReference type="InParanoid" id="A0A1Y1Y610"/>
<accession>A0A1Y1Y610</accession>
<evidence type="ECO:0000313" key="2">
    <source>
        <dbReference type="EMBL" id="ORX93399.1"/>
    </source>
</evidence>
<dbReference type="EMBL" id="MCFE01000237">
    <property type="protein sequence ID" value="ORX93399.1"/>
    <property type="molecule type" value="Genomic_DNA"/>
</dbReference>
<dbReference type="Proteomes" id="UP000193498">
    <property type="component" value="Unassembled WGS sequence"/>
</dbReference>
<comment type="caution">
    <text evidence="2">The sequence shown here is derived from an EMBL/GenBank/DDBJ whole genome shotgun (WGS) entry which is preliminary data.</text>
</comment>
<feature type="region of interest" description="Disordered" evidence="1">
    <location>
        <begin position="166"/>
        <end position="187"/>
    </location>
</feature>
<dbReference type="AlphaFoldDB" id="A0A1Y1Y610"/>
<reference evidence="2 3" key="1">
    <citation type="submission" date="2016-07" db="EMBL/GenBank/DDBJ databases">
        <title>Pervasive Adenine N6-methylation of Active Genes in Fungi.</title>
        <authorList>
            <consortium name="DOE Joint Genome Institute"/>
            <person name="Mondo S.J."/>
            <person name="Dannebaum R.O."/>
            <person name="Kuo R.C."/>
            <person name="Labutti K."/>
            <person name="Haridas S."/>
            <person name="Kuo A."/>
            <person name="Salamov A."/>
            <person name="Ahrendt S.R."/>
            <person name="Lipzen A."/>
            <person name="Sullivan W."/>
            <person name="Andreopoulos W.B."/>
            <person name="Clum A."/>
            <person name="Lindquist E."/>
            <person name="Daum C."/>
            <person name="Ramamoorthy G.K."/>
            <person name="Gryganskyi A."/>
            <person name="Culley D."/>
            <person name="Magnuson J.K."/>
            <person name="James T.Y."/>
            <person name="O'Malley M.A."/>
            <person name="Stajich J.E."/>
            <person name="Spatafora J.W."/>
            <person name="Visel A."/>
            <person name="Grigoriev I.V."/>
        </authorList>
    </citation>
    <scope>NUCLEOTIDE SEQUENCE [LARGE SCALE GENOMIC DNA]</scope>
    <source>
        <strain evidence="2 3">CBS 931.73</strain>
    </source>
</reference>
<organism evidence="2 3">
    <name type="scientific">Basidiobolus meristosporus CBS 931.73</name>
    <dbReference type="NCBI Taxonomy" id="1314790"/>
    <lineage>
        <taxon>Eukaryota</taxon>
        <taxon>Fungi</taxon>
        <taxon>Fungi incertae sedis</taxon>
        <taxon>Zoopagomycota</taxon>
        <taxon>Entomophthoromycotina</taxon>
        <taxon>Basidiobolomycetes</taxon>
        <taxon>Basidiobolales</taxon>
        <taxon>Basidiobolaceae</taxon>
        <taxon>Basidiobolus</taxon>
    </lineage>
</organism>
<evidence type="ECO:0000256" key="1">
    <source>
        <dbReference type="SAM" id="MobiDB-lite"/>
    </source>
</evidence>
<proteinExistence type="predicted"/>
<keyword evidence="3" id="KW-1185">Reference proteome</keyword>
<protein>
    <submittedName>
        <fullName evidence="2">Uncharacterized protein</fullName>
    </submittedName>
</protein>
<evidence type="ECO:0000313" key="3">
    <source>
        <dbReference type="Proteomes" id="UP000193498"/>
    </source>
</evidence>
<sequence>MNLKITLEYSARVEFIDKDKSQDTLTKVHSTYCSSDCASQDERSTEHSYIQLTSAVVEQSYTVSYGGNSCGEQVNSCNQEEKCTQQRIQLYRRVRCRSSSCSNHENDCYQKVQPTVETSNVQVPLFRQVFTTVIGKHENLNTASTNSDKRLDVRFQADPSLEVDDSAGVSEYAKQKRASNSEDGSSYPIVMVQPAQDEAYLTLVVGIQYVE</sequence>
<gene>
    <name evidence="2" type="ORF">K493DRAFT_302691</name>
</gene>
<name>A0A1Y1Y610_9FUNG</name>